<feature type="transmembrane region" description="Helical" evidence="8">
    <location>
        <begin position="192"/>
        <end position="217"/>
    </location>
</feature>
<feature type="domain" description="Glycosyltransferase RgtA/B/C/D-like" evidence="9">
    <location>
        <begin position="83"/>
        <end position="249"/>
    </location>
</feature>
<evidence type="ECO:0000256" key="4">
    <source>
        <dbReference type="ARBA" id="ARBA00022679"/>
    </source>
</evidence>
<dbReference type="Pfam" id="PF13231">
    <property type="entry name" value="PMT_2"/>
    <property type="match status" value="1"/>
</dbReference>
<keyword evidence="7 8" id="KW-0472">Membrane</keyword>
<dbReference type="GO" id="GO:0009103">
    <property type="term" value="P:lipopolysaccharide biosynthetic process"/>
    <property type="evidence" value="ECO:0007669"/>
    <property type="project" value="UniProtKB-ARBA"/>
</dbReference>
<feature type="transmembrane region" description="Helical" evidence="8">
    <location>
        <begin position="111"/>
        <end position="130"/>
    </location>
</feature>
<name>A0A0G0FHD1_9BACT</name>
<dbReference type="PANTHER" id="PTHR33908:SF3">
    <property type="entry name" value="UNDECAPRENYL PHOSPHATE-ALPHA-4-AMINO-4-DEOXY-L-ARABINOSE ARABINOSYL TRANSFERASE"/>
    <property type="match status" value="1"/>
</dbReference>
<dbReference type="Proteomes" id="UP000034508">
    <property type="component" value="Unassembled WGS sequence"/>
</dbReference>
<feature type="transmembrane region" description="Helical" evidence="8">
    <location>
        <begin position="237"/>
        <end position="260"/>
    </location>
</feature>
<dbReference type="InterPro" id="IPR038731">
    <property type="entry name" value="RgtA/B/C-like"/>
</dbReference>
<evidence type="ECO:0000256" key="5">
    <source>
        <dbReference type="ARBA" id="ARBA00022692"/>
    </source>
</evidence>
<feature type="transmembrane region" description="Helical" evidence="8">
    <location>
        <begin position="360"/>
        <end position="379"/>
    </location>
</feature>
<evidence type="ECO:0000259" key="9">
    <source>
        <dbReference type="Pfam" id="PF13231"/>
    </source>
</evidence>
<sequence length="665" mass="76101">MNFKKIFTISIIPSIFFILSLLTISHYGISWDEPMHFSRGQAYLHYFLSGDLHYSKEDFSSRPSYYQVTSYDAEFFMKNDSGHPPLNGILAATSNYIFYQKLGTLGDIDSYHLFNIVSSTFLVLVVSIFAAQTYGLFAAFISGIVIASYPLFFAESHFNIKDPAETAFFAACIWAFWNALKKYSWRWLLASILFFAGALGTKFNILFLPFIIIPYLILRFGKNSFNLFRNFRKLPKIFLILLFLAPIIIIAIFFLTWPYLWQNPLNNTLNIFRYYKDIGTGGLGQPKFIIWKGFNLFPITWVMLTTPPITIFLSALSILGVYQRWREKEKIFLLWAVWLIVPILRVSMPGSSIYGGARQIMEFLPALALLSGLGALTLFKFFQSRRWIIVVIFLLFTPHFVTLIKLHPNENVYFNFLIGGLPGAQKARIPYFGNSLGNAYLQAVKWINTNAEKNSRLALVQATMVNIPKSYLRPDIRFANSFWSGINRGGEYLVELTHGGSEVAYPFAWDFVNTVLIPVYEVQVEGVTIAKVWKNDLVHSRPEYQNEENISIRKIIKDNDALIVELLEEVALARIKINFGSDYCTNFANGTIYTSLDGVIWDEETEKLPEKQVVAYPSLEKGKLHFIFPARLAKFIKIKTGSLDSCLFQNLDINVGGFRYDEVAV</sequence>
<gene>
    <name evidence="10" type="ORF">US31_C0004G0015</name>
</gene>
<dbReference type="EMBL" id="LBSM01000004">
    <property type="protein sequence ID" value="KKQ18453.1"/>
    <property type="molecule type" value="Genomic_DNA"/>
</dbReference>
<accession>A0A0G0FHD1</accession>
<dbReference type="GO" id="GO:0005886">
    <property type="term" value="C:plasma membrane"/>
    <property type="evidence" value="ECO:0007669"/>
    <property type="project" value="UniProtKB-SubCell"/>
</dbReference>
<keyword evidence="2" id="KW-1003">Cell membrane</keyword>
<feature type="transmembrane region" description="Helical" evidence="8">
    <location>
        <begin position="296"/>
        <end position="319"/>
    </location>
</feature>
<keyword evidence="4 10" id="KW-0808">Transferase</keyword>
<evidence type="ECO:0000256" key="6">
    <source>
        <dbReference type="ARBA" id="ARBA00022989"/>
    </source>
</evidence>
<proteinExistence type="predicted"/>
<evidence type="ECO:0000256" key="8">
    <source>
        <dbReference type="SAM" id="Phobius"/>
    </source>
</evidence>
<comment type="caution">
    <text evidence="10">The sequence shown here is derived from an EMBL/GenBank/DDBJ whole genome shotgun (WGS) entry which is preliminary data.</text>
</comment>
<keyword evidence="5 8" id="KW-0812">Transmembrane</keyword>
<feature type="transmembrane region" description="Helical" evidence="8">
    <location>
        <begin position="6"/>
        <end position="29"/>
    </location>
</feature>
<dbReference type="PANTHER" id="PTHR33908">
    <property type="entry name" value="MANNOSYLTRANSFERASE YKCB-RELATED"/>
    <property type="match status" value="1"/>
</dbReference>
<feature type="transmembrane region" description="Helical" evidence="8">
    <location>
        <begin position="136"/>
        <end position="152"/>
    </location>
</feature>
<evidence type="ECO:0000256" key="7">
    <source>
        <dbReference type="ARBA" id="ARBA00023136"/>
    </source>
</evidence>
<feature type="transmembrane region" description="Helical" evidence="8">
    <location>
        <begin position="386"/>
        <end position="406"/>
    </location>
</feature>
<reference evidence="10 11" key="1">
    <citation type="journal article" date="2015" name="Nature">
        <title>rRNA introns, odd ribosomes, and small enigmatic genomes across a large radiation of phyla.</title>
        <authorList>
            <person name="Brown C.T."/>
            <person name="Hug L.A."/>
            <person name="Thomas B.C."/>
            <person name="Sharon I."/>
            <person name="Castelle C.J."/>
            <person name="Singh A."/>
            <person name="Wilkins M.J."/>
            <person name="Williams K.H."/>
            <person name="Banfield J.F."/>
        </authorList>
    </citation>
    <scope>NUCLEOTIDE SEQUENCE [LARGE SCALE GENOMIC DNA]</scope>
</reference>
<comment type="subcellular location">
    <subcellularLocation>
        <location evidence="1">Cell membrane</location>
        <topology evidence="1">Multi-pass membrane protein</topology>
    </subcellularLocation>
</comment>
<dbReference type="GO" id="GO:0016763">
    <property type="term" value="F:pentosyltransferase activity"/>
    <property type="evidence" value="ECO:0007669"/>
    <property type="project" value="TreeGrafter"/>
</dbReference>
<keyword evidence="3" id="KW-0328">Glycosyltransferase</keyword>
<keyword evidence="6 8" id="KW-1133">Transmembrane helix</keyword>
<evidence type="ECO:0000313" key="10">
    <source>
        <dbReference type="EMBL" id="KKQ18453.1"/>
    </source>
</evidence>
<evidence type="ECO:0000256" key="1">
    <source>
        <dbReference type="ARBA" id="ARBA00004651"/>
    </source>
</evidence>
<evidence type="ECO:0000256" key="3">
    <source>
        <dbReference type="ARBA" id="ARBA00022676"/>
    </source>
</evidence>
<organism evidence="10 11">
    <name type="scientific">Berkelbacteria bacterium GW2011_GWA1_36_9</name>
    <dbReference type="NCBI Taxonomy" id="1618331"/>
    <lineage>
        <taxon>Bacteria</taxon>
        <taxon>Candidatus Berkelbacteria</taxon>
    </lineage>
</organism>
<evidence type="ECO:0000256" key="2">
    <source>
        <dbReference type="ARBA" id="ARBA00022475"/>
    </source>
</evidence>
<dbReference type="InterPro" id="IPR050297">
    <property type="entry name" value="LipidA_mod_glycosyltrf_83"/>
</dbReference>
<evidence type="ECO:0000313" key="11">
    <source>
        <dbReference type="Proteomes" id="UP000034508"/>
    </source>
</evidence>
<feature type="transmembrane region" description="Helical" evidence="8">
    <location>
        <begin position="331"/>
        <end position="348"/>
    </location>
</feature>
<protein>
    <submittedName>
        <fullName evidence="10">4-amino-4-deoxy-L-arabinose transferase and related glycosyltransferase of PMT family-like protein</fullName>
    </submittedName>
</protein>
<dbReference type="AlphaFoldDB" id="A0A0G0FHD1"/>
<dbReference type="GO" id="GO:0010041">
    <property type="term" value="P:response to iron(III) ion"/>
    <property type="evidence" value="ECO:0007669"/>
    <property type="project" value="TreeGrafter"/>
</dbReference>